<sequence>MTTILHVDSSTLGEGSVTRELTAYAVERFKAHHPNAKVERLDLVADPIPHLMGRPEDQSFANQLKAADTIIIGAPTYNFTIPTQLKAWFDRLAIAGETFRYTENGPEGLLKDKRVIVAIASGGVYEEGHSFEHNQSYVRAFFQFLGLEAEFVVANGVAISADSKLQAISKAKTGIDQLAAADEPVDA</sequence>
<comment type="similarity">
    <text evidence="6">Belongs to the azoreductase type 1 family.</text>
</comment>
<name>A0A9X2EE04_9SPHN</name>
<dbReference type="EMBL" id="JAMSHT010000001">
    <property type="protein sequence ID" value="MCM8556230.1"/>
    <property type="molecule type" value="Genomic_DNA"/>
</dbReference>
<feature type="binding site" evidence="6">
    <location>
        <position position="10"/>
    </location>
    <ligand>
        <name>FMN</name>
        <dbReference type="ChEBI" id="CHEBI:58210"/>
    </ligand>
</feature>
<evidence type="ECO:0000256" key="5">
    <source>
        <dbReference type="ARBA" id="ARBA00048542"/>
    </source>
</evidence>
<dbReference type="EC" id="1.7.1.17" evidence="6"/>
<evidence type="ECO:0000256" key="1">
    <source>
        <dbReference type="ARBA" id="ARBA00022630"/>
    </source>
</evidence>
<proteinExistence type="inferred from homology"/>
<dbReference type="PANTHER" id="PTHR43741:SF4">
    <property type="entry name" value="FMN-DEPENDENT NADH:QUINONE OXIDOREDUCTASE"/>
    <property type="match status" value="1"/>
</dbReference>
<dbReference type="Pfam" id="PF02525">
    <property type="entry name" value="Flavodoxin_2"/>
    <property type="match status" value="1"/>
</dbReference>
<dbReference type="GO" id="GO:0009055">
    <property type="term" value="F:electron transfer activity"/>
    <property type="evidence" value="ECO:0007669"/>
    <property type="project" value="UniProtKB-UniRule"/>
</dbReference>
<evidence type="ECO:0000256" key="3">
    <source>
        <dbReference type="ARBA" id="ARBA00023002"/>
    </source>
</evidence>
<dbReference type="Gene3D" id="3.40.50.360">
    <property type="match status" value="1"/>
</dbReference>
<comment type="catalytic activity">
    <reaction evidence="5">
        <text>N,N-dimethyl-1,4-phenylenediamine + anthranilate + 2 NAD(+) = 2-(4-dimethylaminophenyl)diazenylbenzoate + 2 NADH + 2 H(+)</text>
        <dbReference type="Rhea" id="RHEA:55872"/>
        <dbReference type="ChEBI" id="CHEBI:15378"/>
        <dbReference type="ChEBI" id="CHEBI:15783"/>
        <dbReference type="ChEBI" id="CHEBI:16567"/>
        <dbReference type="ChEBI" id="CHEBI:57540"/>
        <dbReference type="ChEBI" id="CHEBI:57945"/>
        <dbReference type="ChEBI" id="CHEBI:71579"/>
        <dbReference type="EC" id="1.7.1.17"/>
    </reaction>
    <physiologicalReaction direction="right-to-left" evidence="5">
        <dbReference type="Rhea" id="RHEA:55874"/>
    </physiologicalReaction>
</comment>
<comment type="catalytic activity">
    <reaction evidence="6">
        <text>2 a quinone + NADH + H(+) = 2 a 1,4-benzosemiquinone + NAD(+)</text>
        <dbReference type="Rhea" id="RHEA:65952"/>
        <dbReference type="ChEBI" id="CHEBI:15378"/>
        <dbReference type="ChEBI" id="CHEBI:57540"/>
        <dbReference type="ChEBI" id="CHEBI:57945"/>
        <dbReference type="ChEBI" id="CHEBI:132124"/>
        <dbReference type="ChEBI" id="CHEBI:134225"/>
    </reaction>
</comment>
<gene>
    <name evidence="6" type="primary">azoR</name>
    <name evidence="8" type="ORF">NDO55_00145</name>
</gene>
<keyword evidence="1 6" id="KW-0285">Flavoprotein</keyword>
<keyword evidence="9" id="KW-1185">Reference proteome</keyword>
<dbReference type="InterPro" id="IPR029039">
    <property type="entry name" value="Flavoprotein-like_sf"/>
</dbReference>
<keyword evidence="4 6" id="KW-0520">NAD</keyword>
<evidence type="ECO:0000313" key="9">
    <source>
        <dbReference type="Proteomes" id="UP001155128"/>
    </source>
</evidence>
<dbReference type="GO" id="GO:0010181">
    <property type="term" value="F:FMN binding"/>
    <property type="evidence" value="ECO:0007669"/>
    <property type="project" value="UniProtKB-UniRule"/>
</dbReference>
<evidence type="ECO:0000313" key="8">
    <source>
        <dbReference type="EMBL" id="MCM8556230.1"/>
    </source>
</evidence>
<accession>A0A9X2EE04</accession>
<keyword evidence="2 6" id="KW-0288">FMN</keyword>
<dbReference type="InterPro" id="IPR050104">
    <property type="entry name" value="FMN-dep_NADH:Q_OxRdtase_AzoR1"/>
</dbReference>
<dbReference type="EC" id="1.6.5.-" evidence="6"/>
<keyword evidence="3 6" id="KW-0560">Oxidoreductase</keyword>
<organism evidence="8 9">
    <name type="scientific">Sphingomicrobium sediminis</name>
    <dbReference type="NCBI Taxonomy" id="2950949"/>
    <lineage>
        <taxon>Bacteria</taxon>
        <taxon>Pseudomonadati</taxon>
        <taxon>Pseudomonadota</taxon>
        <taxon>Alphaproteobacteria</taxon>
        <taxon>Sphingomonadales</taxon>
        <taxon>Sphingomonadaceae</taxon>
        <taxon>Sphingomicrobium</taxon>
    </lineage>
</organism>
<comment type="caution">
    <text evidence="8">The sequence shown here is derived from an EMBL/GenBank/DDBJ whole genome shotgun (WGS) entry which is preliminary data.</text>
</comment>
<evidence type="ECO:0000259" key="7">
    <source>
        <dbReference type="Pfam" id="PF02525"/>
    </source>
</evidence>
<comment type="function">
    <text evidence="6">Also exhibits azoreductase activity. Catalyzes the reductive cleavage of the azo bond in aromatic azo compounds to the corresponding amines.</text>
</comment>
<comment type="function">
    <text evidence="6">Quinone reductase that provides resistance to thiol-specific stress caused by electrophilic quinones.</text>
</comment>
<dbReference type="GO" id="GO:0016655">
    <property type="term" value="F:oxidoreductase activity, acting on NAD(P)H, quinone or similar compound as acceptor"/>
    <property type="evidence" value="ECO:0007669"/>
    <property type="project" value="InterPro"/>
</dbReference>
<protein>
    <recommendedName>
        <fullName evidence="6">FMN dependent NADH:quinone oxidoreductase</fullName>
        <ecNumber evidence="6">1.6.5.-</ecNumber>
    </recommendedName>
    <alternativeName>
        <fullName evidence="6">Azo-dye reductase</fullName>
    </alternativeName>
    <alternativeName>
        <fullName evidence="6">FMN-dependent NADH-azo compound oxidoreductase</fullName>
    </alternativeName>
    <alternativeName>
        <fullName evidence="6">FMN-dependent NADH-azoreductase</fullName>
        <ecNumber evidence="6">1.7.1.17</ecNumber>
    </alternativeName>
</protein>
<dbReference type="AlphaFoldDB" id="A0A9X2EE04"/>
<dbReference type="HAMAP" id="MF_01216">
    <property type="entry name" value="Azoreductase_type1"/>
    <property type="match status" value="1"/>
</dbReference>
<evidence type="ECO:0000256" key="4">
    <source>
        <dbReference type="ARBA" id="ARBA00023027"/>
    </source>
</evidence>
<reference evidence="8" key="1">
    <citation type="submission" date="2022-06" db="EMBL/GenBank/DDBJ databases">
        <title>Sphingomicrobium sedimins sp. nov., a marine bacterium isolated from tidal flat.</title>
        <authorList>
            <person name="Kim C.-H."/>
            <person name="Yoo Y."/>
            <person name="Kim J.-J."/>
        </authorList>
    </citation>
    <scope>NUCLEOTIDE SEQUENCE</scope>
    <source>
        <strain evidence="8">GRR-S6-50</strain>
    </source>
</reference>
<dbReference type="Proteomes" id="UP001155128">
    <property type="component" value="Unassembled WGS sequence"/>
</dbReference>
<evidence type="ECO:0000256" key="6">
    <source>
        <dbReference type="HAMAP-Rule" id="MF_01216"/>
    </source>
</evidence>
<comment type="cofactor">
    <cofactor evidence="6">
        <name>FMN</name>
        <dbReference type="ChEBI" id="CHEBI:58210"/>
    </cofactor>
    <text evidence="6">Binds 1 FMN per subunit.</text>
</comment>
<dbReference type="SUPFAM" id="SSF52218">
    <property type="entry name" value="Flavoproteins"/>
    <property type="match status" value="1"/>
</dbReference>
<evidence type="ECO:0000256" key="2">
    <source>
        <dbReference type="ARBA" id="ARBA00022643"/>
    </source>
</evidence>
<dbReference type="PANTHER" id="PTHR43741">
    <property type="entry name" value="FMN-DEPENDENT NADH-AZOREDUCTASE 1"/>
    <property type="match status" value="1"/>
</dbReference>
<dbReference type="InterPro" id="IPR003680">
    <property type="entry name" value="Flavodoxin_fold"/>
</dbReference>
<dbReference type="InterPro" id="IPR023048">
    <property type="entry name" value="NADH:quinone_OxRdtase_FMN_depd"/>
</dbReference>
<dbReference type="RefSeq" id="WP_252111247.1">
    <property type="nucleotide sequence ID" value="NZ_JAMSHT010000001.1"/>
</dbReference>
<comment type="subunit">
    <text evidence="6">Homodimer.</text>
</comment>
<comment type="caution">
    <text evidence="6">Lacks conserved residue(s) required for the propagation of feature annotation.</text>
</comment>
<dbReference type="GO" id="GO:0016652">
    <property type="term" value="F:oxidoreductase activity, acting on NAD(P)H as acceptor"/>
    <property type="evidence" value="ECO:0007669"/>
    <property type="project" value="UniProtKB-UniRule"/>
</dbReference>
<feature type="domain" description="Flavodoxin-like fold" evidence="7">
    <location>
        <begin position="3"/>
        <end position="177"/>
    </location>
</feature>